<dbReference type="RefSeq" id="XP_001317140.1">
    <property type="nucleotide sequence ID" value="XM_001317105.1"/>
</dbReference>
<gene>
    <name evidence="2" type="ORF">TVAG_016890</name>
</gene>
<organism evidence="2 3">
    <name type="scientific">Trichomonas vaginalis (strain ATCC PRA-98 / G3)</name>
    <dbReference type="NCBI Taxonomy" id="412133"/>
    <lineage>
        <taxon>Eukaryota</taxon>
        <taxon>Metamonada</taxon>
        <taxon>Parabasalia</taxon>
        <taxon>Trichomonadida</taxon>
        <taxon>Trichomonadidae</taxon>
        <taxon>Trichomonas</taxon>
    </lineage>
</organism>
<keyword evidence="3" id="KW-1185">Reference proteome</keyword>
<keyword evidence="2" id="KW-0477">Merozoite</keyword>
<name>A2ER27_TRIV3</name>
<dbReference type="EMBL" id="DS113462">
    <property type="protein sequence ID" value="EAY04917.1"/>
    <property type="molecule type" value="Genomic_DNA"/>
</dbReference>
<feature type="compositionally biased region" description="Acidic residues" evidence="1">
    <location>
        <begin position="32"/>
        <end position="48"/>
    </location>
</feature>
<feature type="compositionally biased region" description="Acidic residues" evidence="1">
    <location>
        <begin position="57"/>
        <end position="75"/>
    </location>
</feature>
<sequence length="142" mass="16709">MNRQKELRNLYRDFRSAIDSIQQATATKEIEVDNEEEEEEENMGEQEVVENQQNVPGEEEDHFENNEVEEEEESNDQLPSDLDLIVQEIDMLQNETNEILNLLKKSQIEKHPKVKSIRSQLMYVIQINNGLRERALRLAGRN</sequence>
<dbReference type="AlphaFoldDB" id="A2ER27"/>
<dbReference type="SMR" id="A2ER27"/>
<reference evidence="2" key="2">
    <citation type="journal article" date="2007" name="Science">
        <title>Draft genome sequence of the sexually transmitted pathogen Trichomonas vaginalis.</title>
        <authorList>
            <person name="Carlton J.M."/>
            <person name="Hirt R.P."/>
            <person name="Silva J.C."/>
            <person name="Delcher A.L."/>
            <person name="Schatz M."/>
            <person name="Zhao Q."/>
            <person name="Wortman J.R."/>
            <person name="Bidwell S.L."/>
            <person name="Alsmark U.C.M."/>
            <person name="Besteiro S."/>
            <person name="Sicheritz-Ponten T."/>
            <person name="Noel C.J."/>
            <person name="Dacks J.B."/>
            <person name="Foster P.G."/>
            <person name="Simillion C."/>
            <person name="Van de Peer Y."/>
            <person name="Miranda-Saavedra D."/>
            <person name="Barton G.J."/>
            <person name="Westrop G.D."/>
            <person name="Mueller S."/>
            <person name="Dessi D."/>
            <person name="Fiori P.L."/>
            <person name="Ren Q."/>
            <person name="Paulsen I."/>
            <person name="Zhang H."/>
            <person name="Bastida-Corcuera F.D."/>
            <person name="Simoes-Barbosa A."/>
            <person name="Brown M.T."/>
            <person name="Hayes R.D."/>
            <person name="Mukherjee M."/>
            <person name="Okumura C.Y."/>
            <person name="Schneider R."/>
            <person name="Smith A.J."/>
            <person name="Vanacova S."/>
            <person name="Villalvazo M."/>
            <person name="Haas B.J."/>
            <person name="Pertea M."/>
            <person name="Feldblyum T.V."/>
            <person name="Utterback T.R."/>
            <person name="Shu C.L."/>
            <person name="Osoegawa K."/>
            <person name="de Jong P.J."/>
            <person name="Hrdy I."/>
            <person name="Horvathova L."/>
            <person name="Zubacova Z."/>
            <person name="Dolezal P."/>
            <person name="Malik S.B."/>
            <person name="Logsdon J.M. Jr."/>
            <person name="Henze K."/>
            <person name="Gupta A."/>
            <person name="Wang C.C."/>
            <person name="Dunne R.L."/>
            <person name="Upcroft J.A."/>
            <person name="Upcroft P."/>
            <person name="White O."/>
            <person name="Salzberg S.L."/>
            <person name="Tang P."/>
            <person name="Chiu C.-H."/>
            <person name="Lee Y.-S."/>
            <person name="Embley T.M."/>
            <person name="Coombs G.H."/>
            <person name="Mottram J.C."/>
            <person name="Tachezy J."/>
            <person name="Fraser-Liggett C.M."/>
            <person name="Johnson P.J."/>
        </authorList>
    </citation>
    <scope>NUCLEOTIDE SEQUENCE [LARGE SCALE GENOMIC DNA]</scope>
    <source>
        <strain evidence="2">G3</strain>
    </source>
</reference>
<proteinExistence type="predicted"/>
<evidence type="ECO:0000256" key="1">
    <source>
        <dbReference type="SAM" id="MobiDB-lite"/>
    </source>
</evidence>
<feature type="region of interest" description="Disordered" evidence="1">
    <location>
        <begin position="25"/>
        <end position="80"/>
    </location>
</feature>
<dbReference type="VEuPathDB" id="TrichDB:TVAGG3_0535110"/>
<dbReference type="KEGG" id="tva:4762782"/>
<accession>A2ER27</accession>
<evidence type="ECO:0000313" key="2">
    <source>
        <dbReference type="EMBL" id="EAY04917.1"/>
    </source>
</evidence>
<evidence type="ECO:0000313" key="3">
    <source>
        <dbReference type="Proteomes" id="UP000001542"/>
    </source>
</evidence>
<reference evidence="2" key="1">
    <citation type="submission" date="2006-10" db="EMBL/GenBank/DDBJ databases">
        <authorList>
            <person name="Amadeo P."/>
            <person name="Zhao Q."/>
            <person name="Wortman J."/>
            <person name="Fraser-Liggett C."/>
            <person name="Carlton J."/>
        </authorList>
    </citation>
    <scope>NUCLEOTIDE SEQUENCE</scope>
    <source>
        <strain evidence="2">G3</strain>
    </source>
</reference>
<dbReference type="InParanoid" id="A2ER27"/>
<dbReference type="VEuPathDB" id="TrichDB:TVAG_016890"/>
<protein>
    <submittedName>
        <fullName evidence="2">Merozoite surface protein, putative</fullName>
    </submittedName>
</protein>
<dbReference type="Proteomes" id="UP000001542">
    <property type="component" value="Unassembled WGS sequence"/>
</dbReference>